<dbReference type="InterPro" id="IPR029063">
    <property type="entry name" value="SAM-dependent_MTases_sf"/>
</dbReference>
<comment type="subcellular location">
    <subcellularLocation>
        <location evidence="6">Cytoplasm</location>
    </subcellularLocation>
</comment>
<dbReference type="InterPro" id="IPR003682">
    <property type="entry name" value="rRNA_ssu_MeTfrase_G"/>
</dbReference>
<keyword evidence="9" id="KW-1185">Reference proteome</keyword>
<dbReference type="HAMAP" id="MF_00074">
    <property type="entry name" value="16SrRNA_methyltr_G"/>
    <property type="match status" value="1"/>
</dbReference>
<evidence type="ECO:0000256" key="3">
    <source>
        <dbReference type="ARBA" id="ARBA00022603"/>
    </source>
</evidence>
<keyword evidence="2 6" id="KW-0698">rRNA processing</keyword>
<reference evidence="8" key="1">
    <citation type="submission" date="2020-10" db="EMBL/GenBank/DDBJ databases">
        <title>Sequencing the genomes of 1000 actinobacteria strains.</title>
        <authorList>
            <person name="Klenk H.-P."/>
        </authorList>
    </citation>
    <scope>NUCLEOTIDE SEQUENCE</scope>
    <source>
        <strain evidence="8">DSM 45354</strain>
    </source>
</reference>
<evidence type="ECO:0000313" key="9">
    <source>
        <dbReference type="Proteomes" id="UP000638648"/>
    </source>
</evidence>
<gene>
    <name evidence="6" type="primary">rsmG</name>
    <name evidence="8" type="ORF">HEB94_001854</name>
</gene>
<feature type="region of interest" description="Disordered" evidence="7">
    <location>
        <begin position="194"/>
        <end position="218"/>
    </location>
</feature>
<evidence type="ECO:0000256" key="7">
    <source>
        <dbReference type="SAM" id="MobiDB-lite"/>
    </source>
</evidence>
<evidence type="ECO:0000256" key="5">
    <source>
        <dbReference type="ARBA" id="ARBA00022691"/>
    </source>
</evidence>
<evidence type="ECO:0000313" key="8">
    <source>
        <dbReference type="EMBL" id="MBE1605006.1"/>
    </source>
</evidence>
<protein>
    <recommendedName>
        <fullName evidence="6">Ribosomal RNA small subunit methyltransferase G</fullName>
        <ecNumber evidence="6">2.1.1.-</ecNumber>
    </recommendedName>
    <alternativeName>
        <fullName evidence="6">16S rRNA 7-methylguanosine methyltransferase</fullName>
        <shortName evidence="6">16S rRNA m7G methyltransferase</shortName>
    </alternativeName>
</protein>
<comment type="caution">
    <text evidence="8">The sequence shown here is derived from an EMBL/GenBank/DDBJ whole genome shotgun (WGS) entry which is preliminary data.</text>
</comment>
<dbReference type="AlphaFoldDB" id="A0A927MRH4"/>
<dbReference type="Gene3D" id="3.40.50.150">
    <property type="entry name" value="Vaccinia Virus protein VP39"/>
    <property type="match status" value="1"/>
</dbReference>
<keyword evidence="5 6" id="KW-0949">S-adenosyl-L-methionine</keyword>
<dbReference type="GO" id="GO:0005829">
    <property type="term" value="C:cytosol"/>
    <property type="evidence" value="ECO:0007669"/>
    <property type="project" value="TreeGrafter"/>
</dbReference>
<dbReference type="Pfam" id="PF02527">
    <property type="entry name" value="GidB"/>
    <property type="match status" value="1"/>
</dbReference>
<accession>A0A927MRH4</accession>
<dbReference type="SUPFAM" id="SSF53335">
    <property type="entry name" value="S-adenosyl-L-methionine-dependent methyltransferases"/>
    <property type="match status" value="1"/>
</dbReference>
<dbReference type="EC" id="2.1.1.-" evidence="6"/>
<evidence type="ECO:0000256" key="6">
    <source>
        <dbReference type="HAMAP-Rule" id="MF_00074"/>
    </source>
</evidence>
<organism evidence="8 9">
    <name type="scientific">Actinopolymorpha pittospori</name>
    <dbReference type="NCBI Taxonomy" id="648752"/>
    <lineage>
        <taxon>Bacteria</taxon>
        <taxon>Bacillati</taxon>
        <taxon>Actinomycetota</taxon>
        <taxon>Actinomycetes</taxon>
        <taxon>Propionibacteriales</taxon>
        <taxon>Actinopolymorphaceae</taxon>
        <taxon>Actinopolymorpha</taxon>
    </lineage>
</organism>
<feature type="binding site" evidence="6">
    <location>
        <position position="59"/>
    </location>
    <ligand>
        <name>S-adenosyl-L-methionine</name>
        <dbReference type="ChEBI" id="CHEBI:59789"/>
    </ligand>
</feature>
<keyword evidence="4 6" id="KW-0808">Transferase</keyword>
<feature type="binding site" evidence="6">
    <location>
        <position position="123"/>
    </location>
    <ligand>
        <name>S-adenosyl-L-methionine</name>
        <dbReference type="ChEBI" id="CHEBI:59789"/>
    </ligand>
</feature>
<dbReference type="EMBL" id="JADBEM010000001">
    <property type="protein sequence ID" value="MBE1605006.1"/>
    <property type="molecule type" value="Genomic_DNA"/>
</dbReference>
<comment type="similarity">
    <text evidence="6">Belongs to the methyltransferase superfamily. RNA methyltransferase RsmG family.</text>
</comment>
<dbReference type="Proteomes" id="UP000638648">
    <property type="component" value="Unassembled WGS sequence"/>
</dbReference>
<feature type="binding site" evidence="6">
    <location>
        <position position="64"/>
    </location>
    <ligand>
        <name>S-adenosyl-L-methionine</name>
        <dbReference type="ChEBI" id="CHEBI:59789"/>
    </ligand>
</feature>
<keyword evidence="1 6" id="KW-0963">Cytoplasm</keyword>
<dbReference type="PANTHER" id="PTHR31760:SF0">
    <property type="entry name" value="S-ADENOSYL-L-METHIONINE-DEPENDENT METHYLTRANSFERASES SUPERFAMILY PROTEIN"/>
    <property type="match status" value="1"/>
</dbReference>
<comment type="caution">
    <text evidence="6">Lacks conserved residue(s) required for the propagation of feature annotation.</text>
</comment>
<sequence>MFEDRLPVIRRYADLLAGPGTQRGLLGPREVERIWDRHLLNCGVLAPAIAARSTVCDVGSGAGLPGIVVAIARPDLRLTLLEPLLRRAEFLSEAVDVLELSNVEVVRSRAEDHSGAYDVVTARAVAPLSRLARVALGLCRPGGSVLAMKGERAAAELDEARPELAKLGVVESAIERLGEGLVPIPTTVVRLVAGEPKRRRPPGQGRNRRGGSGSARGV</sequence>
<comment type="function">
    <text evidence="6">Specifically methylates the N7 position of a guanine in 16S rRNA.</text>
</comment>
<feature type="binding site" evidence="6">
    <location>
        <begin position="110"/>
        <end position="111"/>
    </location>
    <ligand>
        <name>S-adenosyl-L-methionine</name>
        <dbReference type="ChEBI" id="CHEBI:59789"/>
    </ligand>
</feature>
<dbReference type="PANTHER" id="PTHR31760">
    <property type="entry name" value="S-ADENOSYL-L-METHIONINE-DEPENDENT METHYLTRANSFERASES SUPERFAMILY PROTEIN"/>
    <property type="match status" value="1"/>
</dbReference>
<name>A0A927MRH4_9ACTN</name>
<evidence type="ECO:0000256" key="2">
    <source>
        <dbReference type="ARBA" id="ARBA00022552"/>
    </source>
</evidence>
<keyword evidence="3 6" id="KW-0489">Methyltransferase</keyword>
<evidence type="ECO:0000256" key="1">
    <source>
        <dbReference type="ARBA" id="ARBA00022490"/>
    </source>
</evidence>
<feature type="compositionally biased region" description="Basic residues" evidence="7">
    <location>
        <begin position="197"/>
        <end position="209"/>
    </location>
</feature>
<proteinExistence type="inferred from homology"/>
<evidence type="ECO:0000256" key="4">
    <source>
        <dbReference type="ARBA" id="ARBA00022679"/>
    </source>
</evidence>
<dbReference type="GO" id="GO:0070043">
    <property type="term" value="F:rRNA (guanine-N7-)-methyltransferase activity"/>
    <property type="evidence" value="ECO:0007669"/>
    <property type="project" value="UniProtKB-UniRule"/>
</dbReference>
<dbReference type="NCBIfam" id="TIGR00138">
    <property type="entry name" value="rsmG_gidB"/>
    <property type="match status" value="1"/>
</dbReference>
<dbReference type="RefSeq" id="WP_192749417.1">
    <property type="nucleotide sequence ID" value="NZ_BAABJL010000030.1"/>
</dbReference>